<reference evidence="2 3" key="1">
    <citation type="submission" date="2023-12" db="EMBL/GenBank/DDBJ databases">
        <authorList>
            <person name="Easwaran N."/>
            <person name="Lazarus H.P.S."/>
        </authorList>
    </citation>
    <scope>NUCLEOTIDE SEQUENCE [LARGE SCALE GENOMIC DNA]</scope>
    <source>
        <strain evidence="2 3">VIT-2023</strain>
    </source>
</reference>
<accession>A0ABU8ELD2</accession>
<evidence type="ECO:0000256" key="1">
    <source>
        <dbReference type="SAM" id="SignalP"/>
    </source>
</evidence>
<keyword evidence="1" id="KW-0732">Signal</keyword>
<evidence type="ECO:0000313" key="2">
    <source>
        <dbReference type="EMBL" id="MEI4463740.1"/>
    </source>
</evidence>
<comment type="caution">
    <text evidence="2">The sequence shown here is derived from an EMBL/GenBank/DDBJ whole genome shotgun (WGS) entry which is preliminary data.</text>
</comment>
<feature type="signal peptide" evidence="1">
    <location>
        <begin position="1"/>
        <end position="17"/>
    </location>
</feature>
<protein>
    <submittedName>
        <fullName evidence="2">Uncharacterized protein</fullName>
    </submittedName>
</protein>
<organism evidence="2 3">
    <name type="scientific">Exiguobacterium indicum</name>
    <dbReference type="NCBI Taxonomy" id="296995"/>
    <lineage>
        <taxon>Bacteria</taxon>
        <taxon>Bacillati</taxon>
        <taxon>Bacillota</taxon>
        <taxon>Bacilli</taxon>
        <taxon>Bacillales</taxon>
        <taxon>Bacillales Family XII. Incertae Sedis</taxon>
        <taxon>Exiguobacterium</taxon>
    </lineage>
</organism>
<evidence type="ECO:0000313" key="3">
    <source>
        <dbReference type="Proteomes" id="UP001387110"/>
    </source>
</evidence>
<feature type="chain" id="PRO_5046159452" evidence="1">
    <location>
        <begin position="18"/>
        <end position="571"/>
    </location>
</feature>
<proteinExistence type="predicted"/>
<name>A0ABU8ELD2_9BACL</name>
<keyword evidence="3" id="KW-1185">Reference proteome</keyword>
<sequence>MKKLIRLMILMTCVTFATVGGGRSIEAASKKFSVVALKQSDYLYLKADFNSKKQVGLAVGKKFHVIRGVGEFYQGTYGNLKGYVPKLAFVKATDKKTAYFSPFYDSLSPKSKRYDIPALSDVSHLGAFDAQYDRVRYKGVYGYLPKTAFTKVYKIAQKNTAIYTPALGDPVGEIPVGTNLQILKEQRTLYTVLYKGKPTLALKSDIDGIKNYVRIKNLLPEKVFDQTMTVIHPKQSYLDWMKTDYDYVKRETDKDKLLEEFKTLSEYLNGELVSQIQNVKGMYYSPIYTSGKMLVVENAMRNRLAVLYPREGETVMMPEERFTAEMYKVRDDYRTNYTSIDAKQNAINRARDLEIYNAMDQLPFSEKTFEGLNVQSVPYSFSSGDGINSGSYGFGTILINTNVAQDVSVRTLYHEMGHFLDSRINNKMTEFSVSLRGGYNGELAPEDFVETHYPYYNKDRYFYDYEFNILPKDAFAEFKRLSAESLSMPPLYEDWVKMNDETIRSSILYSSENDLNFHHAGYMMDLEYNTHEYPENLDVKDLPDGLYSFNVTRNAVYKTFTILVDNVKGFD</sequence>
<dbReference type="Proteomes" id="UP001387110">
    <property type="component" value="Unassembled WGS sequence"/>
</dbReference>
<dbReference type="EMBL" id="JBAWKY010000006">
    <property type="protein sequence ID" value="MEI4463740.1"/>
    <property type="molecule type" value="Genomic_DNA"/>
</dbReference>
<dbReference type="RefSeq" id="WP_336449605.1">
    <property type="nucleotide sequence ID" value="NZ_JBAWKY010000006.1"/>
</dbReference>
<gene>
    <name evidence="2" type="ORF">SZL87_15040</name>
</gene>